<name>A0AB34H8X9_ESCRO</name>
<proteinExistence type="predicted"/>
<evidence type="ECO:0000313" key="2">
    <source>
        <dbReference type="EMBL" id="KAJ8788191.1"/>
    </source>
</evidence>
<gene>
    <name evidence="2" type="ORF">J1605_005490</name>
</gene>
<keyword evidence="3" id="KW-1185">Reference proteome</keyword>
<evidence type="ECO:0000313" key="3">
    <source>
        <dbReference type="Proteomes" id="UP001159641"/>
    </source>
</evidence>
<feature type="compositionally biased region" description="Pro residues" evidence="1">
    <location>
        <begin position="393"/>
        <end position="404"/>
    </location>
</feature>
<dbReference type="Proteomes" id="UP001159641">
    <property type="component" value="Unassembled WGS sequence"/>
</dbReference>
<comment type="caution">
    <text evidence="2">The sequence shown here is derived from an EMBL/GenBank/DDBJ whole genome shotgun (WGS) entry which is preliminary data.</text>
</comment>
<accession>A0AB34H8X9</accession>
<feature type="region of interest" description="Disordered" evidence="1">
    <location>
        <begin position="325"/>
        <end position="356"/>
    </location>
</feature>
<organism evidence="2 3">
    <name type="scientific">Eschrichtius robustus</name>
    <name type="common">California gray whale</name>
    <name type="synonym">Eschrichtius gibbosus</name>
    <dbReference type="NCBI Taxonomy" id="9764"/>
    <lineage>
        <taxon>Eukaryota</taxon>
        <taxon>Metazoa</taxon>
        <taxon>Chordata</taxon>
        <taxon>Craniata</taxon>
        <taxon>Vertebrata</taxon>
        <taxon>Euteleostomi</taxon>
        <taxon>Mammalia</taxon>
        <taxon>Eutheria</taxon>
        <taxon>Laurasiatheria</taxon>
        <taxon>Artiodactyla</taxon>
        <taxon>Whippomorpha</taxon>
        <taxon>Cetacea</taxon>
        <taxon>Mysticeti</taxon>
        <taxon>Eschrichtiidae</taxon>
        <taxon>Eschrichtius</taxon>
    </lineage>
</organism>
<dbReference type="AlphaFoldDB" id="A0AB34H8X9"/>
<feature type="region of interest" description="Disordered" evidence="1">
    <location>
        <begin position="221"/>
        <end position="240"/>
    </location>
</feature>
<dbReference type="EMBL" id="JAIQCJ010001647">
    <property type="protein sequence ID" value="KAJ8788191.1"/>
    <property type="molecule type" value="Genomic_DNA"/>
</dbReference>
<protein>
    <submittedName>
        <fullName evidence="2">Uncharacterized protein</fullName>
    </submittedName>
</protein>
<feature type="region of interest" description="Disordered" evidence="1">
    <location>
        <begin position="372"/>
        <end position="447"/>
    </location>
</feature>
<reference evidence="2 3" key="1">
    <citation type="submission" date="2022-11" db="EMBL/GenBank/DDBJ databases">
        <title>Whole genome sequence of Eschrichtius robustus ER-17-0199.</title>
        <authorList>
            <person name="Bruniche-Olsen A."/>
            <person name="Black A.N."/>
            <person name="Fields C.J."/>
            <person name="Walden K."/>
            <person name="Dewoody J.A."/>
        </authorList>
    </citation>
    <scope>NUCLEOTIDE SEQUENCE [LARGE SCALE GENOMIC DNA]</scope>
    <source>
        <strain evidence="2">ER-17-0199</strain>
        <tissue evidence="2">Blubber</tissue>
    </source>
</reference>
<sequence length="447" mass="47398">MHTTISLSYFADTETPSRWEKLAINEDSQSGDEGNSSLFPLVSGTSHRQFTVLYSLGDSNSAIASARTVLRMKKLVQGLSWKIKHLILIWKTFPCIALLKDTSFRYEYVSAAIDKQVRRGNILDEIASSNFYHTYIRLPLDWIQNFPGLHQGLSQNHVTPSIMVGTGSQWRLGQPLPSGGLHSQGGISRIAAITQSSGCHSDPPGAGLCLVHMALSVGTPQSASRGPALPSRQPAPDTGGLQGRETCRLLQKTLSQVALEACLTPKALLPVKSCPCTIKVEFASVPLTFVSVSTNKYIGSDSRLDRKGDSASSWFSVLGPLGTAEGDPLKRGASGGPDCLDRRVPLSPGIQPESGPGVAIQTALQVDAQVPITSAGHGDPDGSNPLHEATATPCPPAFSLPAPTPATAYTANNHGHAKSLLGKNSFSTPFATKPGERCKSTELSALS</sequence>
<evidence type="ECO:0000256" key="1">
    <source>
        <dbReference type="SAM" id="MobiDB-lite"/>
    </source>
</evidence>